<feature type="transmembrane region" description="Helical" evidence="6">
    <location>
        <begin position="658"/>
        <end position="680"/>
    </location>
</feature>
<feature type="domain" description="SSD" evidence="7">
    <location>
        <begin position="631"/>
        <end position="756"/>
    </location>
</feature>
<comment type="caution">
    <text evidence="8">The sequence shown here is derived from an EMBL/GenBank/DDBJ whole genome shotgun (WGS) entry which is preliminary data.</text>
</comment>
<dbReference type="GO" id="GO:0005886">
    <property type="term" value="C:plasma membrane"/>
    <property type="evidence" value="ECO:0007669"/>
    <property type="project" value="UniProtKB-SubCell"/>
</dbReference>
<evidence type="ECO:0000313" key="9">
    <source>
        <dbReference type="Proteomes" id="UP000012063"/>
    </source>
</evidence>
<feature type="transmembrane region" description="Helical" evidence="6">
    <location>
        <begin position="244"/>
        <end position="264"/>
    </location>
</feature>
<evidence type="ECO:0000256" key="3">
    <source>
        <dbReference type="ARBA" id="ARBA00022692"/>
    </source>
</evidence>
<keyword evidence="4 6" id="KW-1133">Transmembrane helix</keyword>
<keyword evidence="3 6" id="KW-0812">Transmembrane</keyword>
<dbReference type="Gene3D" id="1.20.1640.10">
    <property type="entry name" value="Multidrug efflux transporter AcrB transmembrane domain"/>
    <property type="match status" value="2"/>
</dbReference>
<evidence type="ECO:0000256" key="6">
    <source>
        <dbReference type="SAM" id="Phobius"/>
    </source>
</evidence>
<keyword evidence="2" id="KW-1003">Cell membrane</keyword>
<keyword evidence="9" id="KW-1185">Reference proteome</keyword>
<dbReference type="InterPro" id="IPR050545">
    <property type="entry name" value="Mycobact_MmpL"/>
</dbReference>
<evidence type="ECO:0000256" key="4">
    <source>
        <dbReference type="ARBA" id="ARBA00022989"/>
    </source>
</evidence>
<name>M5E0L3_9FIRM</name>
<comment type="subcellular location">
    <subcellularLocation>
        <location evidence="1">Cell membrane</location>
        <topology evidence="1">Multi-pass membrane protein</topology>
    </subcellularLocation>
</comment>
<dbReference type="Pfam" id="PF03176">
    <property type="entry name" value="MMPL"/>
    <property type="match status" value="2"/>
</dbReference>
<dbReference type="EMBL" id="CAUI01000019">
    <property type="protein sequence ID" value="CCU79689.1"/>
    <property type="molecule type" value="Genomic_DNA"/>
</dbReference>
<dbReference type="InParanoid" id="M5E0L3"/>
<dbReference type="RefSeq" id="WP_005489003.1">
    <property type="nucleotide sequence ID" value="NZ_CAUI01000019.1"/>
</dbReference>
<accession>M5E0L3</accession>
<feature type="transmembrane region" description="Helical" evidence="6">
    <location>
        <begin position="315"/>
        <end position="339"/>
    </location>
</feature>
<dbReference type="AlphaFoldDB" id="M5E0L3"/>
<dbReference type="InterPro" id="IPR000731">
    <property type="entry name" value="SSD"/>
</dbReference>
<feature type="transmembrane region" description="Helical" evidence="6">
    <location>
        <begin position="345"/>
        <end position="370"/>
    </location>
</feature>
<dbReference type="eggNOG" id="COG1033">
    <property type="taxonomic scope" value="Bacteria"/>
</dbReference>
<protein>
    <recommendedName>
        <fullName evidence="7">SSD domain-containing protein</fullName>
    </recommendedName>
</protein>
<evidence type="ECO:0000256" key="2">
    <source>
        <dbReference type="ARBA" id="ARBA00022475"/>
    </source>
</evidence>
<dbReference type="Proteomes" id="UP000012063">
    <property type="component" value="Unassembled WGS sequence"/>
</dbReference>
<evidence type="ECO:0000256" key="5">
    <source>
        <dbReference type="ARBA" id="ARBA00023136"/>
    </source>
</evidence>
<sequence length="765" mass="84489">MLKKIIEKIASLAVEHPLPIIIIFILITLFSLYNLQAIEFDTAIKSQIPESMPSRSRLEEIENIFGGTEMIMLTVEAEDVLEAELLKKLKFISDELTKLGEVDQVNSPFTVNIIEGRNDELLIESAVNKIPADEAEKESLRARLKNSELVMGSVFAKNFKAVNIAVILSDNFDDAEVMGKIDNILAEADEKYGTETRVLKTGLPIIRALNAEIMQHDMRLLMPFGLVIMLIFLFLCFKQLRGVFLPFIVVVMSIIFSLSLLPTLGWKFQLLTVILPVILIAVTNDYGIHIIAAYQELAVGEKNSVQLSKDSVLKLGAPVIIAGITTVVGLLSLSTHLIVPARELGVLAGAGITFALFASLLFIPAVLSLLKVKTPLQNYRVEAQNNKESIKKGIIAAILFKTAELVGKKAKMILILSSLFVLVISFGIFMLNVDTNPISFYDKESDIVQATEIVNQNFGGANTISVVARGNITQSEMMQKISDFELKIKEFENVGEVNAVSKIIRTINREFHNGQAEFEKIPADDFALSQYLLLFSMSGDLDKMIDFKEENALLTARIETNSTEEISEVLKQIRSEAKNYGEGIFPLVGGFGDLLSELVNAVVRGQIISLFLSIILVIAVVMILFKSFTAGFYAAVPLVTALVSLFSLMGFLNIKLDMITAMLSSIMIGVGIDYTIHFLWRYREERRNLDKKEAVIQTLTTSGRGITFNALSVIVGFSILFVSGFLPVKFFAFLVTVSIAACLVGALLILPALVLIFEPEFLESD</sequence>
<dbReference type="PANTHER" id="PTHR33406">
    <property type="entry name" value="MEMBRANE PROTEIN MJ1562-RELATED"/>
    <property type="match status" value="1"/>
</dbReference>
<proteinExistence type="predicted"/>
<dbReference type="STRING" id="1293054.HSACCH_01521"/>
<dbReference type="SUPFAM" id="SSF82866">
    <property type="entry name" value="Multidrug efflux transporter AcrB transmembrane domain"/>
    <property type="match status" value="2"/>
</dbReference>
<dbReference type="PANTHER" id="PTHR33406:SF13">
    <property type="entry name" value="MEMBRANE PROTEIN YDFJ"/>
    <property type="match status" value="1"/>
</dbReference>
<dbReference type="InterPro" id="IPR004869">
    <property type="entry name" value="MMPL_dom"/>
</dbReference>
<feature type="domain" description="SSD" evidence="7">
    <location>
        <begin position="247"/>
        <end position="369"/>
    </location>
</feature>
<feature type="transmembrane region" description="Helical" evidence="6">
    <location>
        <begin position="413"/>
        <end position="433"/>
    </location>
</feature>
<feature type="transmembrane region" description="Helical" evidence="6">
    <location>
        <begin position="607"/>
        <end position="625"/>
    </location>
</feature>
<feature type="transmembrane region" description="Helical" evidence="6">
    <location>
        <begin position="270"/>
        <end position="294"/>
    </location>
</feature>
<reference evidence="9" key="1">
    <citation type="journal article" date="2013" name="Genome Announc.">
        <title>Genome Sequence of Halanaerobium saccharolyticum subsp. saccharolyticum Strain DSM 6643T, a Halophilic Hydrogen-Producing Bacterium.</title>
        <authorList>
            <person name="Kivisto A."/>
            <person name="Larjo A."/>
            <person name="Ciranna A."/>
            <person name="Santala V."/>
            <person name="Roos C."/>
            <person name="Karp M."/>
        </authorList>
    </citation>
    <scope>NUCLEOTIDE SEQUENCE [LARGE SCALE GENOMIC DNA]</scope>
    <source>
        <strain evidence="9">DSM 6643</strain>
    </source>
</reference>
<feature type="transmembrane region" description="Helical" evidence="6">
    <location>
        <begin position="632"/>
        <end position="652"/>
    </location>
</feature>
<feature type="transmembrane region" description="Helical" evidence="6">
    <location>
        <begin position="12"/>
        <end position="33"/>
    </location>
</feature>
<gene>
    <name evidence="8" type="ORF">HSACCH_01521</name>
</gene>
<dbReference type="FunCoup" id="M5E0L3">
    <property type="interactions" value="114"/>
</dbReference>
<keyword evidence="5 6" id="KW-0472">Membrane</keyword>
<feature type="transmembrane region" description="Helical" evidence="6">
    <location>
        <begin position="732"/>
        <end position="757"/>
    </location>
</feature>
<feature type="transmembrane region" description="Helical" evidence="6">
    <location>
        <begin position="706"/>
        <end position="726"/>
    </location>
</feature>
<evidence type="ECO:0000259" key="7">
    <source>
        <dbReference type="PROSITE" id="PS50156"/>
    </source>
</evidence>
<evidence type="ECO:0000313" key="8">
    <source>
        <dbReference type="EMBL" id="CCU79689.1"/>
    </source>
</evidence>
<evidence type="ECO:0000256" key="1">
    <source>
        <dbReference type="ARBA" id="ARBA00004651"/>
    </source>
</evidence>
<feature type="transmembrane region" description="Helical" evidence="6">
    <location>
        <begin position="220"/>
        <end position="237"/>
    </location>
</feature>
<organism evidence="8 9">
    <name type="scientific">Halanaerobium saccharolyticum subsp. saccharolyticum DSM 6643</name>
    <dbReference type="NCBI Taxonomy" id="1293054"/>
    <lineage>
        <taxon>Bacteria</taxon>
        <taxon>Bacillati</taxon>
        <taxon>Bacillota</taxon>
        <taxon>Clostridia</taxon>
        <taxon>Halanaerobiales</taxon>
        <taxon>Halanaerobiaceae</taxon>
        <taxon>Halanaerobium</taxon>
    </lineage>
</organism>
<dbReference type="PROSITE" id="PS50156">
    <property type="entry name" value="SSD"/>
    <property type="match status" value="2"/>
</dbReference>